<dbReference type="RefSeq" id="WP_005459108.1">
    <property type="nucleotide sequence ID" value="NZ_CM001440.1"/>
</dbReference>
<dbReference type="InterPro" id="IPR016181">
    <property type="entry name" value="Acyl_CoA_acyltransferase"/>
</dbReference>
<organism evidence="2 3">
    <name type="scientific">Saccharomonospora cyanea NA-134</name>
    <dbReference type="NCBI Taxonomy" id="882082"/>
    <lineage>
        <taxon>Bacteria</taxon>
        <taxon>Bacillati</taxon>
        <taxon>Actinomycetota</taxon>
        <taxon>Actinomycetes</taxon>
        <taxon>Pseudonocardiales</taxon>
        <taxon>Pseudonocardiaceae</taxon>
        <taxon>Saccharomonospora</taxon>
    </lineage>
</organism>
<dbReference type="Pfam" id="PF13302">
    <property type="entry name" value="Acetyltransf_3"/>
    <property type="match status" value="1"/>
</dbReference>
<dbReference type="Gene3D" id="3.40.630.30">
    <property type="match status" value="1"/>
</dbReference>
<dbReference type="InterPro" id="IPR000182">
    <property type="entry name" value="GNAT_dom"/>
</dbReference>
<dbReference type="GO" id="GO:0016747">
    <property type="term" value="F:acyltransferase activity, transferring groups other than amino-acyl groups"/>
    <property type="evidence" value="ECO:0007669"/>
    <property type="project" value="InterPro"/>
</dbReference>
<keyword evidence="3" id="KW-1185">Reference proteome</keyword>
<sequence length="175" mass="19979">MLPTGELVVLRPLEPDDADDFWRWHKDPDVGRWLVADYHESFAQTRARFAERKPNSHSNVVLGVETLAEGKLIGAACLEGATPETARAEVSFYLGEKDYWGRGYGTDAMRTLCRYGFEVMRLHSIALWVVPENEAAVRLYKKVGFREDGRHRDAFRGVGRWHDLLLMSLLEGELT</sequence>
<name>H5XL09_9PSEU</name>
<evidence type="ECO:0000313" key="2">
    <source>
        <dbReference type="EMBL" id="EHR63041.1"/>
    </source>
</evidence>
<dbReference type="STRING" id="882082.SaccyDRAFT_4223"/>
<keyword evidence="2" id="KW-0808">Transferase</keyword>
<dbReference type="EMBL" id="CM001440">
    <property type="protein sequence ID" value="EHR63041.1"/>
    <property type="molecule type" value="Genomic_DNA"/>
</dbReference>
<dbReference type="eggNOG" id="COG1670">
    <property type="taxonomic scope" value="Bacteria"/>
</dbReference>
<dbReference type="PANTHER" id="PTHR43415:SF3">
    <property type="entry name" value="GNAT-FAMILY ACETYLTRANSFERASE"/>
    <property type="match status" value="1"/>
</dbReference>
<accession>H5XL09</accession>
<feature type="domain" description="N-acetyltransferase" evidence="1">
    <location>
        <begin position="8"/>
        <end position="171"/>
    </location>
</feature>
<dbReference type="OrthoDB" id="9814648at2"/>
<evidence type="ECO:0000259" key="1">
    <source>
        <dbReference type="PROSITE" id="PS51186"/>
    </source>
</evidence>
<dbReference type="PANTHER" id="PTHR43415">
    <property type="entry name" value="SPERMIDINE N(1)-ACETYLTRANSFERASE"/>
    <property type="match status" value="1"/>
</dbReference>
<evidence type="ECO:0000313" key="3">
    <source>
        <dbReference type="Proteomes" id="UP000002791"/>
    </source>
</evidence>
<proteinExistence type="predicted"/>
<dbReference type="AlphaFoldDB" id="H5XL09"/>
<gene>
    <name evidence="2" type="ORF">SaccyDRAFT_4223</name>
</gene>
<reference evidence="2 3" key="1">
    <citation type="submission" date="2011-11" db="EMBL/GenBank/DDBJ databases">
        <title>The Noncontiguous Finished sequence of Saccharomonospora cyanea NA-134.</title>
        <authorList>
            <consortium name="US DOE Joint Genome Institute"/>
            <person name="Lucas S."/>
            <person name="Han J."/>
            <person name="Lapidus A."/>
            <person name="Cheng J.-F."/>
            <person name="Goodwin L."/>
            <person name="Pitluck S."/>
            <person name="Peters L."/>
            <person name="Ovchinnikova G."/>
            <person name="Lu M."/>
            <person name="Detter J.C."/>
            <person name="Han C."/>
            <person name="Tapia R."/>
            <person name="Land M."/>
            <person name="Hauser L."/>
            <person name="Kyrpides N."/>
            <person name="Ivanova N."/>
            <person name="Pagani I."/>
            <person name="Brambilla E.-M."/>
            <person name="Klenk H.-P."/>
            <person name="Woyke T."/>
        </authorList>
    </citation>
    <scope>NUCLEOTIDE SEQUENCE [LARGE SCALE GENOMIC DNA]</scope>
    <source>
        <strain evidence="2 3">NA-134</strain>
    </source>
</reference>
<dbReference type="CDD" id="cd04301">
    <property type="entry name" value="NAT_SF"/>
    <property type="match status" value="1"/>
</dbReference>
<dbReference type="SUPFAM" id="SSF55729">
    <property type="entry name" value="Acyl-CoA N-acyltransferases (Nat)"/>
    <property type="match status" value="1"/>
</dbReference>
<protein>
    <submittedName>
        <fullName evidence="2">Acetyltransferase, ribosomal protein N-acetylase</fullName>
    </submittedName>
</protein>
<dbReference type="HOGENOM" id="CLU_013985_3_2_11"/>
<dbReference type="Proteomes" id="UP000002791">
    <property type="component" value="Chromosome"/>
</dbReference>
<dbReference type="PROSITE" id="PS51186">
    <property type="entry name" value="GNAT"/>
    <property type="match status" value="1"/>
</dbReference>